<evidence type="ECO:0000313" key="1">
    <source>
        <dbReference type="EMBL" id="KPI99595.1"/>
    </source>
</evidence>
<reference evidence="1 2" key="1">
    <citation type="journal article" date="2015" name="Nat. Commun.">
        <title>Outbred genome sequencing and CRISPR/Cas9 gene editing in butterflies.</title>
        <authorList>
            <person name="Li X."/>
            <person name="Fan D."/>
            <person name="Zhang W."/>
            <person name="Liu G."/>
            <person name="Zhang L."/>
            <person name="Zhao L."/>
            <person name="Fang X."/>
            <person name="Chen L."/>
            <person name="Dong Y."/>
            <person name="Chen Y."/>
            <person name="Ding Y."/>
            <person name="Zhao R."/>
            <person name="Feng M."/>
            <person name="Zhu Y."/>
            <person name="Feng Y."/>
            <person name="Jiang X."/>
            <person name="Zhu D."/>
            <person name="Xiang H."/>
            <person name="Feng X."/>
            <person name="Li S."/>
            <person name="Wang J."/>
            <person name="Zhang G."/>
            <person name="Kronforst M.R."/>
            <person name="Wang W."/>
        </authorList>
    </citation>
    <scope>NUCLEOTIDE SEQUENCE [LARGE SCALE GENOMIC DNA]</scope>
    <source>
        <strain evidence="1">Ya'a_city_454_Px</strain>
        <tissue evidence="1">Whole body</tissue>
    </source>
</reference>
<protein>
    <submittedName>
        <fullName evidence="1">Uncharacterized protein</fullName>
    </submittedName>
</protein>
<dbReference type="EMBL" id="KQ459570">
    <property type="protein sequence ID" value="KPI99595.1"/>
    <property type="molecule type" value="Genomic_DNA"/>
</dbReference>
<evidence type="ECO:0000313" key="2">
    <source>
        <dbReference type="Proteomes" id="UP000053268"/>
    </source>
</evidence>
<keyword evidence="2" id="KW-1185">Reference proteome</keyword>
<name>A0A0N1I4D7_PAPXU</name>
<sequence length="203" mass="21557">MQDVISSPIRPHITSVPIDNSVSNSLANALQLLIVSDVIASTINPRGTLPSCMPTVSICDQIQPSLYYSSPDLIAPITEFISPSSPTVEFLRPQSSLEALVNSPVKNLGSNIYSLQEIVSVLPNFDCTSLREIGSVPRATLSPLSGGLTEIIGPIRNRGPVTELKYPPGIQGALTLNIGSPSSVPCGNLNVEPIPYASVNYVY</sequence>
<organism evidence="1 2">
    <name type="scientific">Papilio xuthus</name>
    <name type="common">Asian swallowtail butterfly</name>
    <dbReference type="NCBI Taxonomy" id="66420"/>
    <lineage>
        <taxon>Eukaryota</taxon>
        <taxon>Metazoa</taxon>
        <taxon>Ecdysozoa</taxon>
        <taxon>Arthropoda</taxon>
        <taxon>Hexapoda</taxon>
        <taxon>Insecta</taxon>
        <taxon>Pterygota</taxon>
        <taxon>Neoptera</taxon>
        <taxon>Endopterygota</taxon>
        <taxon>Lepidoptera</taxon>
        <taxon>Glossata</taxon>
        <taxon>Ditrysia</taxon>
        <taxon>Papilionoidea</taxon>
        <taxon>Papilionidae</taxon>
        <taxon>Papilioninae</taxon>
        <taxon>Papilio</taxon>
    </lineage>
</organism>
<proteinExistence type="predicted"/>
<dbReference type="AlphaFoldDB" id="A0A0N1I4D7"/>
<accession>A0A0N1I4D7</accession>
<dbReference type="Proteomes" id="UP000053268">
    <property type="component" value="Unassembled WGS sequence"/>
</dbReference>
<gene>
    <name evidence="1" type="ORF">RR46_00459</name>
</gene>